<protein>
    <submittedName>
        <fullName evidence="1">Uncharacterized protein</fullName>
    </submittedName>
</protein>
<organism evidence="1 2">
    <name type="scientific">Mycetohabitans rhizoxinica (strain DSM 19002 / CIP 109453 / HKI 454)</name>
    <name type="common">Paraburkholderia rhizoxinica</name>
    <dbReference type="NCBI Taxonomy" id="882378"/>
    <lineage>
        <taxon>Bacteria</taxon>
        <taxon>Pseudomonadati</taxon>
        <taxon>Pseudomonadota</taxon>
        <taxon>Betaproteobacteria</taxon>
        <taxon>Burkholderiales</taxon>
        <taxon>Burkholderiaceae</taxon>
        <taxon>Mycetohabitans</taxon>
    </lineage>
</organism>
<proteinExistence type="predicted"/>
<gene>
    <name evidence="1" type="ordered locus">RBRH_02434</name>
</gene>
<dbReference type="STRING" id="882378.RBRH_02434"/>
<evidence type="ECO:0000313" key="2">
    <source>
        <dbReference type="Proteomes" id="UP000007437"/>
    </source>
</evidence>
<reference evidence="1 2" key="1">
    <citation type="journal article" date="2011" name="J. Bacteriol.">
        <title>Complete genome sequence of Burkholderia rhizoxinica, an endosymbiont of Rhizopus microsporus.</title>
        <authorList>
            <person name="Lackner G."/>
            <person name="Moebius N."/>
            <person name="Partida-Martinez L."/>
            <person name="Hertweck C."/>
        </authorList>
    </citation>
    <scope>NUCLEOTIDE SEQUENCE [LARGE SCALE GENOMIC DNA]</scope>
    <source>
        <strain evidence="2">DSM 19002 / CIP 109453 / HKI 454</strain>
    </source>
</reference>
<dbReference type="KEGG" id="brh:RBRH_02434"/>
<dbReference type="Proteomes" id="UP000007437">
    <property type="component" value="Chromosome"/>
</dbReference>
<evidence type="ECO:0000313" key="1">
    <source>
        <dbReference type="EMBL" id="CBW74331.1"/>
    </source>
</evidence>
<name>E5ANZ9_MYCRK</name>
<sequence length="31" mass="3370">MHAQASCDNGSGRATCMTPAYRRAMVAHVYL</sequence>
<accession>E5ANZ9</accession>
<dbReference type="AlphaFoldDB" id="E5ANZ9"/>
<dbReference type="EMBL" id="FR687359">
    <property type="protein sequence ID" value="CBW74331.1"/>
    <property type="molecule type" value="Genomic_DNA"/>
</dbReference>
<dbReference type="HOGENOM" id="CLU_3395577_0_0_4"/>